<accession>A0AAU6SN89</accession>
<feature type="domain" description="Glycosyltransferase subfamily 4-like N-terminal" evidence="2">
    <location>
        <begin position="22"/>
        <end position="193"/>
    </location>
</feature>
<gene>
    <name evidence="3" type="ORF">MRN70_00745</name>
</gene>
<name>A0AAU6SN89_UNCXX</name>
<protein>
    <submittedName>
        <fullName evidence="3">Glycosyltransferase</fullName>
    </submittedName>
</protein>
<dbReference type="EMBL" id="CP095338">
    <property type="protein sequence ID" value="XAG21427.1"/>
    <property type="molecule type" value="Genomic_DNA"/>
</dbReference>
<evidence type="ECO:0000313" key="3">
    <source>
        <dbReference type="EMBL" id="XAG21427.1"/>
    </source>
</evidence>
<dbReference type="Pfam" id="PF00534">
    <property type="entry name" value="Glycos_transf_1"/>
    <property type="match status" value="1"/>
</dbReference>
<evidence type="ECO:0000259" key="2">
    <source>
        <dbReference type="Pfam" id="PF13439"/>
    </source>
</evidence>
<reference evidence="3" key="1">
    <citation type="submission" date="2022-03" db="EMBL/GenBank/DDBJ databases">
        <title>Sea Food Isolates.</title>
        <authorList>
            <person name="Li c."/>
        </authorList>
    </citation>
    <scope>NUCLEOTIDE SEQUENCE</scope>
    <source>
        <strain evidence="3">19PA01SH03</strain>
    </source>
</reference>
<dbReference type="PANTHER" id="PTHR12526">
    <property type="entry name" value="GLYCOSYLTRANSFERASE"/>
    <property type="match status" value="1"/>
</dbReference>
<sequence>MTKMKIAFVIAGNYNTSLYSVTQATVQYLRDRGHQVDLIFLEWFADDLRDNDQYINIKGMSSNSLYSFKGLPFRLLKNLLSRHIYDYFLSRYFCRQLEPLFTGYDSIFVHGVLCIPLHALRLPFYGVLHSCKTDNFLGRRSRLTRKLYQKVYQKVYSGKRLLSVSESVKQDMLNNMQAKPTSIETIYNGFNFDELINKASQGQTENVPEHFIMAAGRPDRTKRFDILLRAYAKTQQTLPLVIFGEGRKLKDLQQLAIQLGIQDNVIFWGFCDNLLPYFKQASLYVLSSDVEGLPTVVIESLMLGTPVVATDAGGVRELLGERLKEWIVPRQDVDQLAAKIDAILANPPTVSVEDIRFLDYREVGKKYEQMSETMRDGFS</sequence>
<dbReference type="PANTHER" id="PTHR12526:SF638">
    <property type="entry name" value="SPORE COAT PROTEIN SA"/>
    <property type="match status" value="1"/>
</dbReference>
<organism evidence="3">
    <name type="scientific">bacterium 19PA01SH03</name>
    <dbReference type="NCBI Taxonomy" id="2920705"/>
    <lineage>
        <taxon>Bacteria</taxon>
    </lineage>
</organism>
<dbReference type="InterPro" id="IPR028098">
    <property type="entry name" value="Glyco_trans_4-like_N"/>
</dbReference>
<dbReference type="InterPro" id="IPR001296">
    <property type="entry name" value="Glyco_trans_1"/>
</dbReference>
<evidence type="ECO:0000259" key="1">
    <source>
        <dbReference type="Pfam" id="PF00534"/>
    </source>
</evidence>
<proteinExistence type="predicted"/>
<dbReference type="Pfam" id="PF13439">
    <property type="entry name" value="Glyco_transf_4"/>
    <property type="match status" value="1"/>
</dbReference>
<dbReference type="CDD" id="cd03811">
    <property type="entry name" value="GT4_GT28_WabH-like"/>
    <property type="match status" value="1"/>
</dbReference>
<dbReference type="GO" id="GO:0016757">
    <property type="term" value="F:glycosyltransferase activity"/>
    <property type="evidence" value="ECO:0007669"/>
    <property type="project" value="InterPro"/>
</dbReference>
<dbReference type="AlphaFoldDB" id="A0AAU6SN89"/>
<dbReference type="SUPFAM" id="SSF53756">
    <property type="entry name" value="UDP-Glycosyltransferase/glycogen phosphorylase"/>
    <property type="match status" value="1"/>
</dbReference>
<dbReference type="Gene3D" id="3.40.50.2000">
    <property type="entry name" value="Glycogen Phosphorylase B"/>
    <property type="match status" value="2"/>
</dbReference>
<feature type="domain" description="Glycosyl transferase family 1" evidence="1">
    <location>
        <begin position="201"/>
        <end position="348"/>
    </location>
</feature>